<dbReference type="RefSeq" id="WP_143811195.1">
    <property type="nucleotide sequence ID" value="NZ_CYGY02000124.1"/>
</dbReference>
<dbReference type="EMBL" id="CYGY02000124">
    <property type="protein sequence ID" value="SIT51569.1"/>
    <property type="molecule type" value="Genomic_DNA"/>
</dbReference>
<protein>
    <submittedName>
        <fullName evidence="1">Uncharacterized protein</fullName>
    </submittedName>
</protein>
<dbReference type="AlphaFoldDB" id="A0A1N7SW36"/>
<gene>
    <name evidence="1" type="ORF">BN2476_1240030</name>
</gene>
<organism evidence="1 2">
    <name type="scientific">Paraburkholderia piptadeniae</name>
    <dbReference type="NCBI Taxonomy" id="1701573"/>
    <lineage>
        <taxon>Bacteria</taxon>
        <taxon>Pseudomonadati</taxon>
        <taxon>Pseudomonadota</taxon>
        <taxon>Betaproteobacteria</taxon>
        <taxon>Burkholderiales</taxon>
        <taxon>Burkholderiaceae</taxon>
        <taxon>Paraburkholderia</taxon>
    </lineage>
</organism>
<keyword evidence="2" id="KW-1185">Reference proteome</keyword>
<sequence length="56" mass="6081">MLVIDFADGIRKLFGLNLKTSRARLTEAQDNMLIAPSAKEPAEWIAQQATPAASIP</sequence>
<evidence type="ECO:0000313" key="1">
    <source>
        <dbReference type="EMBL" id="SIT51569.1"/>
    </source>
</evidence>
<accession>A0A1N7SW36</accession>
<name>A0A1N7SW36_9BURK</name>
<comment type="caution">
    <text evidence="1">The sequence shown here is derived from an EMBL/GenBank/DDBJ whole genome shotgun (WGS) entry which is preliminary data.</text>
</comment>
<evidence type="ECO:0000313" key="2">
    <source>
        <dbReference type="Proteomes" id="UP000195569"/>
    </source>
</evidence>
<dbReference type="Proteomes" id="UP000195569">
    <property type="component" value="Unassembled WGS sequence"/>
</dbReference>
<proteinExistence type="predicted"/>
<reference evidence="1" key="1">
    <citation type="submission" date="2016-12" db="EMBL/GenBank/DDBJ databases">
        <authorList>
            <person name="Moulin L."/>
        </authorList>
    </citation>
    <scope>NUCLEOTIDE SEQUENCE [LARGE SCALE GENOMIC DNA]</scope>
    <source>
        <strain evidence="1">STM 7183</strain>
    </source>
</reference>